<name>A0A518DVB7_9BACT</name>
<evidence type="ECO:0000313" key="3">
    <source>
        <dbReference type="EMBL" id="QDU95779.1"/>
    </source>
</evidence>
<evidence type="ECO:0000313" key="4">
    <source>
        <dbReference type="Proteomes" id="UP000317648"/>
    </source>
</evidence>
<reference evidence="3 4" key="1">
    <citation type="submission" date="2019-02" db="EMBL/GenBank/DDBJ databases">
        <title>Deep-cultivation of Planctomycetes and their phenomic and genomic characterization uncovers novel biology.</title>
        <authorList>
            <person name="Wiegand S."/>
            <person name="Jogler M."/>
            <person name="Boedeker C."/>
            <person name="Pinto D."/>
            <person name="Vollmers J."/>
            <person name="Rivas-Marin E."/>
            <person name="Kohn T."/>
            <person name="Peeters S.H."/>
            <person name="Heuer A."/>
            <person name="Rast P."/>
            <person name="Oberbeckmann S."/>
            <person name="Bunk B."/>
            <person name="Jeske O."/>
            <person name="Meyerdierks A."/>
            <person name="Storesund J.E."/>
            <person name="Kallscheuer N."/>
            <person name="Luecker S."/>
            <person name="Lage O.M."/>
            <person name="Pohl T."/>
            <person name="Merkel B.J."/>
            <person name="Hornburger P."/>
            <person name="Mueller R.-W."/>
            <person name="Bruemmer F."/>
            <person name="Labrenz M."/>
            <person name="Spormann A.M."/>
            <person name="Op den Camp H."/>
            <person name="Overmann J."/>
            <person name="Amann R."/>
            <person name="Jetten M.S.M."/>
            <person name="Mascher T."/>
            <person name="Medema M.H."/>
            <person name="Devos D.P."/>
            <person name="Kaster A.-K."/>
            <person name="Ovreas L."/>
            <person name="Rohde M."/>
            <person name="Galperin M.Y."/>
            <person name="Jogler C."/>
        </authorList>
    </citation>
    <scope>NUCLEOTIDE SEQUENCE [LARGE SCALE GENOMIC DNA]</scope>
    <source>
        <strain evidence="3 4">Pla85_3_4</strain>
    </source>
</reference>
<evidence type="ECO:0000256" key="1">
    <source>
        <dbReference type="SAM" id="MobiDB-lite"/>
    </source>
</evidence>
<accession>A0A518DVB7</accession>
<feature type="compositionally biased region" description="Low complexity" evidence="1">
    <location>
        <begin position="1"/>
        <end position="10"/>
    </location>
</feature>
<sequence length="260" mass="28558">MAASAPSSNVPAPPAPVPPSVPSRRRFTRWGLLASIIIHASLAIVIVAIPVRYFLSEEASDPVVVEDPVEAESDAPGIGEVVGGPLDPFSQESQDKYMEEHFDTQLAAAVQQAEKRGRVSNRTELTRLTKKLNRISSDEAVDQISNRVNQWSAVQSRAAAPSKNPIEGAFDFDTAQVHDVVRQEQPDGSYTYTSILIDSAGRLFETELSQDEGRNLYSTMRTLQDNPLLERVYRQMAMPLLDKLLAAQEQLEAAGAQKDE</sequence>
<keyword evidence="2" id="KW-0812">Transmembrane</keyword>
<organism evidence="3 4">
    <name type="scientific">Lignipirellula cremea</name>
    <dbReference type="NCBI Taxonomy" id="2528010"/>
    <lineage>
        <taxon>Bacteria</taxon>
        <taxon>Pseudomonadati</taxon>
        <taxon>Planctomycetota</taxon>
        <taxon>Planctomycetia</taxon>
        <taxon>Pirellulales</taxon>
        <taxon>Pirellulaceae</taxon>
        <taxon>Lignipirellula</taxon>
    </lineage>
</organism>
<evidence type="ECO:0000256" key="2">
    <source>
        <dbReference type="SAM" id="Phobius"/>
    </source>
</evidence>
<feature type="compositionally biased region" description="Pro residues" evidence="1">
    <location>
        <begin position="11"/>
        <end position="21"/>
    </location>
</feature>
<keyword evidence="2" id="KW-1133">Transmembrane helix</keyword>
<keyword evidence="2" id="KW-0472">Membrane</keyword>
<dbReference type="Proteomes" id="UP000317648">
    <property type="component" value="Chromosome"/>
</dbReference>
<feature type="region of interest" description="Disordered" evidence="1">
    <location>
        <begin position="1"/>
        <end position="22"/>
    </location>
</feature>
<proteinExistence type="predicted"/>
<feature type="transmembrane region" description="Helical" evidence="2">
    <location>
        <begin position="30"/>
        <end position="55"/>
    </location>
</feature>
<gene>
    <name evidence="3" type="ORF">Pla8534_35960</name>
</gene>
<dbReference type="KEGG" id="lcre:Pla8534_35960"/>
<protein>
    <submittedName>
        <fullName evidence="3">Uncharacterized protein</fullName>
    </submittedName>
</protein>
<keyword evidence="4" id="KW-1185">Reference proteome</keyword>
<dbReference type="EMBL" id="CP036433">
    <property type="protein sequence ID" value="QDU95779.1"/>
    <property type="molecule type" value="Genomic_DNA"/>
</dbReference>
<dbReference type="AlphaFoldDB" id="A0A518DVB7"/>